<dbReference type="GeneID" id="33353672"/>
<organism evidence="1">
    <name type="scientific">Osmundaria fimbriata</name>
    <name type="common">Red alga</name>
    <name type="synonym">Delesseria fimbriata</name>
    <dbReference type="NCBI Taxonomy" id="228265"/>
    <lineage>
        <taxon>Eukaryota</taxon>
        <taxon>Rhodophyta</taxon>
        <taxon>Florideophyceae</taxon>
        <taxon>Rhodymeniophycidae</taxon>
        <taxon>Ceramiales</taxon>
        <taxon>Rhodomelaceae</taxon>
        <taxon>Amansieae</taxon>
        <taxon>Osmundaria</taxon>
    </lineage>
</organism>
<dbReference type="AlphaFoldDB" id="A0A1Z1M4H7"/>
<keyword evidence="1" id="KW-0150">Chloroplast</keyword>
<name>A0A1Z1M4H7_OSMFI</name>
<sequence>MIFRYLNTSRYIMRRSDLNFILKLSDVKDIWIVNCTEGCQFNMFNASFKINNLSKIIITSLHINNISGLLGLLSSLNLIGRLKSLHIYAPINLKYYLDLGKKYSRTNFSYMIYIHTISTGLIINQHGYRIYITHNFNNYELIISQPEQYGTFFLDKARRNYLIPGPLYGKLKQGYSFLYPDGFVLDGYKFTSTNSIGSQLYVTVSNFYRRQFFEGIFFSRVLLLG</sequence>
<gene>
    <name evidence="1" type="primary">rnz</name>
</gene>
<evidence type="ECO:0000313" key="1">
    <source>
        <dbReference type="EMBL" id="ARW60741.1"/>
    </source>
</evidence>
<dbReference type="EMBL" id="MF101415">
    <property type="protein sequence ID" value="ARW60741.1"/>
    <property type="molecule type" value="Genomic_DNA"/>
</dbReference>
<proteinExistence type="predicted"/>
<keyword evidence="1" id="KW-0934">Plastid</keyword>
<dbReference type="PANTHER" id="PTHR46018">
    <property type="entry name" value="ZINC PHOSPHODIESTERASE ELAC PROTEIN 1"/>
    <property type="match status" value="1"/>
</dbReference>
<accession>A0A1Z1M4H7</accession>
<protein>
    <submittedName>
        <fullName evidence="1">Ribonuclease Z</fullName>
    </submittedName>
</protein>
<dbReference type="GO" id="GO:0042781">
    <property type="term" value="F:3'-tRNA processing endoribonuclease activity"/>
    <property type="evidence" value="ECO:0007669"/>
    <property type="project" value="TreeGrafter"/>
</dbReference>
<dbReference type="Gene3D" id="3.60.15.10">
    <property type="entry name" value="Ribonuclease Z/Hydroxyacylglutathione hydrolase-like"/>
    <property type="match status" value="1"/>
</dbReference>
<dbReference type="InterPro" id="IPR036866">
    <property type="entry name" value="RibonucZ/Hydroxyglut_hydro"/>
</dbReference>
<dbReference type="SUPFAM" id="SSF56281">
    <property type="entry name" value="Metallo-hydrolase/oxidoreductase"/>
    <property type="match status" value="1"/>
</dbReference>
<dbReference type="PANTHER" id="PTHR46018:SF2">
    <property type="entry name" value="ZINC PHOSPHODIESTERASE ELAC PROTEIN 1"/>
    <property type="match status" value="1"/>
</dbReference>
<reference evidence="1" key="1">
    <citation type="journal article" date="2017" name="J. Phycol.">
        <title>Analysis of chloroplast genomes and a supermatrix inform reclassification of the Rhodomelaceae (Rhodophyta).</title>
        <authorList>
            <person name="Diaz-Tapia P."/>
            <person name="Maggs C.A."/>
            <person name="West J.A."/>
            <person name="Verbruggen H."/>
        </authorList>
    </citation>
    <scope>NUCLEOTIDE SEQUENCE</scope>
    <source>
        <strain evidence="1">JW2841</strain>
    </source>
</reference>
<dbReference type="RefSeq" id="YP_009392179.1">
    <property type="nucleotide sequence ID" value="NC_035262.1"/>
</dbReference>
<geneLocation type="chloroplast" evidence="1"/>